<dbReference type="Proteomes" id="UP001326715">
    <property type="component" value="Chromosome"/>
</dbReference>
<keyword evidence="2" id="KW-1185">Reference proteome</keyword>
<dbReference type="RefSeq" id="WP_143150914.1">
    <property type="nucleotide sequence ID" value="NZ_CP139972.1"/>
</dbReference>
<accession>A0ABZ0XE83</accession>
<name>A0ABZ0XE83_9BACT</name>
<gene>
    <name evidence="1" type="ORF">SR876_28835</name>
</gene>
<evidence type="ECO:0000313" key="1">
    <source>
        <dbReference type="EMBL" id="WQG88940.1"/>
    </source>
</evidence>
<protein>
    <recommendedName>
        <fullName evidence="3">YD repeat-containing protein</fullName>
    </recommendedName>
</protein>
<sequence length="1098" mass="121021">MMKEMHVFVRTIVFFMTLTLTATNVSGQHETTGQPPTIMPPSPNAFAITRYGGIHVGLQTGTPQIDIPLFKISAKNLDLPVSLFYTSNGVKVDEIASRTGMSWVLHAGGVITRMVVDDPDESGTPATTPNFAVQDRALLNWLDAASLGNGDRNDLSPDFFNFNFNGYSGKFIIKGNKVIPIEKTSLKFETIFGSGLSLGYAFKITDPAGISYYFGEGNSTESSQTSSFGTDGCGRNYGTPVNTSWYLSRIVHPNGDAITFNYQQLTLYSYATGVSQTLTKLTNSTQIPCTSGARCEYIPDGDCKSLATVNAVYLTDIVSSDGEKVIFTYTSRTDLPGDVLLDKMSLYYPGDAVNAVKTAQLTYVYATATGYTNSYTDAILKLRPFLIAMTIQDKNKTNIQRHSFQYNDMNALPPRLSFSQDHFGYFNGASNINLLPTPTVASQKTLFPMAYANREPEFSYGSKGMLTKVIYPTGGYDTIIYAAPTRYVTEPAPSIATVLSATAQGNSSGVPVTNISEVMTATNLVEGNARLGVEFIYGGNPDELDFHNHANVYFTDITTNKVVFSTDMNSDNPSQVLNVSLELNHQYSVKVVAYGNYTIGNIVLTYYRSAGMVSYNKPTGGIVIDKVKTYDPTSNKFNTKRYYYAALSDLTKSTGRMTFNPKYDSYSSVKVNCPGTICHYGSCDYTILTSYSLLNLYAFSQAHICFQKVVEAIGENFEGGGVEHVYETAADQPGEIVMGQDILTSLFSNNGYMNGKETQSLSISKNSATGVFLPVKLTTTEYVEDSRLSELYYGYTVRKVYEVGCQSTIPSTYEIGAYDVKRHYIFSRWIYPSSVTTTTYDVNGQNPFTTTISYGYNNIQHLLPTTVSQTNSKQEVMKMVYQYPQDVNTSQLDATTTEGITALINKHIQPAIITEQYRGSILTNRLVQNYKVWDNGLVAMQNIQTQEGTFPLETRVEFKKYGTTGNILEQSKVNAASQVTLWGYNNRYPVAIVTGSDYATVAALVNLTVLQAPASEAVLKAELSKLRNGLKGKAQVITATYIPSIGITSKIDVAGIEEFYEYDSFQRLRLIRDRNNNIIKQFCYNYAGMPLGCPDAGF</sequence>
<reference evidence="1 2" key="1">
    <citation type="submission" date="2023-11" db="EMBL/GenBank/DDBJ databases">
        <title>MicrobeMod: A computational toolkit for identifying prokaryotic methylation and restriction-modification with nanopore sequencing.</title>
        <authorList>
            <person name="Crits-Christoph A."/>
            <person name="Kang S.C."/>
            <person name="Lee H."/>
            <person name="Ostrov N."/>
        </authorList>
    </citation>
    <scope>NUCLEOTIDE SEQUENCE [LARGE SCALE GENOMIC DNA]</scope>
    <source>
        <strain evidence="1 2">ATCC 23090</strain>
    </source>
</reference>
<proteinExistence type="predicted"/>
<evidence type="ECO:0008006" key="3">
    <source>
        <dbReference type="Google" id="ProtNLM"/>
    </source>
</evidence>
<organism evidence="1 2">
    <name type="scientific">Chitinophaga sancti</name>
    <dbReference type="NCBI Taxonomy" id="1004"/>
    <lineage>
        <taxon>Bacteria</taxon>
        <taxon>Pseudomonadati</taxon>
        <taxon>Bacteroidota</taxon>
        <taxon>Chitinophagia</taxon>
        <taxon>Chitinophagales</taxon>
        <taxon>Chitinophagaceae</taxon>
        <taxon>Chitinophaga</taxon>
    </lineage>
</organism>
<evidence type="ECO:0000313" key="2">
    <source>
        <dbReference type="Proteomes" id="UP001326715"/>
    </source>
</evidence>
<dbReference type="EMBL" id="CP140154">
    <property type="protein sequence ID" value="WQG88940.1"/>
    <property type="molecule type" value="Genomic_DNA"/>
</dbReference>